<proteinExistence type="inferred from homology"/>
<dbReference type="AlphaFoldDB" id="D7FMA5"/>
<feature type="repeat" description="ANK" evidence="3">
    <location>
        <begin position="228"/>
        <end position="260"/>
    </location>
</feature>
<dbReference type="InterPro" id="IPR019821">
    <property type="entry name" value="Kinesin_motor_CS"/>
</dbReference>
<dbReference type="GO" id="GO:0008017">
    <property type="term" value="F:microtubule binding"/>
    <property type="evidence" value="ECO:0007669"/>
    <property type="project" value="InterPro"/>
</dbReference>
<dbReference type="OrthoDB" id="3176171at2759"/>
<dbReference type="EMBL" id="FN649760">
    <property type="protein sequence ID" value="CBJ29923.1"/>
    <property type="molecule type" value="Genomic_DNA"/>
</dbReference>
<feature type="coiled-coil region" evidence="5">
    <location>
        <begin position="603"/>
        <end position="709"/>
    </location>
</feature>
<feature type="coiled-coil region" evidence="5">
    <location>
        <begin position="829"/>
        <end position="876"/>
    </location>
</feature>
<feature type="compositionally biased region" description="Polar residues" evidence="6">
    <location>
        <begin position="566"/>
        <end position="576"/>
    </location>
</feature>
<keyword evidence="9" id="KW-1185">Reference proteome</keyword>
<dbReference type="eggNOG" id="KOG0239">
    <property type="taxonomic scope" value="Eukaryota"/>
</dbReference>
<dbReference type="PROSITE" id="PS50088">
    <property type="entry name" value="ANK_REPEAT"/>
    <property type="match status" value="2"/>
</dbReference>
<accession>D7FMA5</accession>
<evidence type="ECO:0000256" key="2">
    <source>
        <dbReference type="ARBA" id="ARBA00022840"/>
    </source>
</evidence>
<dbReference type="eggNOG" id="KOG4412">
    <property type="taxonomic scope" value="Eukaryota"/>
</dbReference>
<feature type="region of interest" description="Disordered" evidence="6">
    <location>
        <begin position="1243"/>
        <end position="1266"/>
    </location>
</feature>
<dbReference type="PROSITE" id="PS00411">
    <property type="entry name" value="KINESIN_MOTOR_1"/>
    <property type="match status" value="1"/>
</dbReference>
<dbReference type="GO" id="GO:0005524">
    <property type="term" value="F:ATP binding"/>
    <property type="evidence" value="ECO:0007669"/>
    <property type="project" value="UniProtKB-UniRule"/>
</dbReference>
<feature type="region of interest" description="Disordered" evidence="6">
    <location>
        <begin position="495"/>
        <end position="526"/>
    </location>
</feature>
<dbReference type="Proteomes" id="UP000002630">
    <property type="component" value="Unassembled WGS sequence"/>
</dbReference>
<feature type="coiled-coil region" evidence="5">
    <location>
        <begin position="746"/>
        <end position="799"/>
    </location>
</feature>
<comment type="similarity">
    <text evidence="4">Belongs to the TRAFAC class myosin-kinesin ATPase superfamily. Kinesin family.</text>
</comment>
<dbReference type="FunFam" id="3.40.850.10:FF:000113">
    <property type="entry name" value="Kinesin-like protein"/>
    <property type="match status" value="1"/>
</dbReference>
<dbReference type="PANTHER" id="PTHR47972">
    <property type="entry name" value="KINESIN-LIKE PROTEIN KLP-3"/>
    <property type="match status" value="1"/>
</dbReference>
<dbReference type="InterPro" id="IPR036770">
    <property type="entry name" value="Ankyrin_rpt-contain_sf"/>
</dbReference>
<dbReference type="SUPFAM" id="SSF48403">
    <property type="entry name" value="Ankyrin repeat"/>
    <property type="match status" value="1"/>
</dbReference>
<keyword evidence="1 4" id="KW-0547">Nucleotide-binding</keyword>
<evidence type="ECO:0000256" key="5">
    <source>
        <dbReference type="SAM" id="Coils"/>
    </source>
</evidence>
<dbReference type="Pfam" id="PF12796">
    <property type="entry name" value="Ank_2"/>
    <property type="match status" value="1"/>
</dbReference>
<dbReference type="InterPro" id="IPR002110">
    <property type="entry name" value="Ankyrin_rpt"/>
</dbReference>
<dbReference type="SMART" id="SM00248">
    <property type="entry name" value="ANK"/>
    <property type="match status" value="4"/>
</dbReference>
<evidence type="ECO:0000256" key="3">
    <source>
        <dbReference type="PROSITE-ProRule" id="PRU00023"/>
    </source>
</evidence>
<dbReference type="InParanoid" id="D7FMA5"/>
<evidence type="ECO:0000313" key="9">
    <source>
        <dbReference type="Proteomes" id="UP000002630"/>
    </source>
</evidence>
<dbReference type="InterPro" id="IPR036961">
    <property type="entry name" value="Kinesin_motor_dom_sf"/>
</dbReference>
<feature type="repeat" description="ANK" evidence="3">
    <location>
        <begin position="192"/>
        <end position="226"/>
    </location>
</feature>
<evidence type="ECO:0000256" key="4">
    <source>
        <dbReference type="PROSITE-ProRule" id="PRU00283"/>
    </source>
</evidence>
<evidence type="ECO:0000259" key="7">
    <source>
        <dbReference type="PROSITE" id="PS50067"/>
    </source>
</evidence>
<organism evidence="8 9">
    <name type="scientific">Ectocarpus siliculosus</name>
    <name type="common">Brown alga</name>
    <name type="synonym">Conferva siliculosa</name>
    <dbReference type="NCBI Taxonomy" id="2880"/>
    <lineage>
        <taxon>Eukaryota</taxon>
        <taxon>Sar</taxon>
        <taxon>Stramenopiles</taxon>
        <taxon>Ochrophyta</taxon>
        <taxon>PX clade</taxon>
        <taxon>Phaeophyceae</taxon>
        <taxon>Ectocarpales</taxon>
        <taxon>Ectocarpaceae</taxon>
        <taxon>Ectocarpus</taxon>
    </lineage>
</organism>
<dbReference type="GO" id="GO:0007018">
    <property type="term" value="P:microtubule-based movement"/>
    <property type="evidence" value="ECO:0007669"/>
    <property type="project" value="InterPro"/>
</dbReference>
<dbReference type="PROSITE" id="PS50297">
    <property type="entry name" value="ANK_REP_REGION"/>
    <property type="match status" value="1"/>
</dbReference>
<dbReference type="InterPro" id="IPR001752">
    <property type="entry name" value="Kinesin_motor_dom"/>
</dbReference>
<feature type="domain" description="Kinesin motor" evidence="7">
    <location>
        <begin position="876"/>
        <end position="1218"/>
    </location>
</feature>
<feature type="compositionally biased region" description="Low complexity" evidence="6">
    <location>
        <begin position="505"/>
        <end position="526"/>
    </location>
</feature>
<sequence length="1266" mass="134868">MAASIEGGAGDNKTAATTVEKKRQSGSGRAKKRSHSSQANDAHHGEGGNIAQSNAATASSAGLATSCSDGNDRKHHRRRHRHRHGSKGATGATANKHNTHGADTASDTEAGGQEDKLKLLVEFIPYVGLGDATRDNMVRSILSAADAEELVGRDDYGNTLLILACQYRCKALVPLILARGGGAIDVDAVNSEGACALHFACYKDSVCAQTAVLLLERGAEPEVVEKTYGCTPLHYAAGAGDVNLCKRLIEKGAKANTWDLYQYTAVDYAKQSGATDCVDYLEEVSAPGASSTATIKFSTGRGGIVTSSGVEASSTGFVREDSFDTEDGDDFRPQGNATSAIATGWLGMVGRQPSAFHEGFETGGEDDGEGFWGRQCDPDSGMAYYLNEKTGESMWEKDLLAQAQALRKEAGDENPSPHLQQWLRQQTHKARLIAFLGRHDPLKLMQVDDMLKRRLGDEETLFNELANQYSAQEDPTVTALVEGAARGFRDHKVAAAAPTPPIPTTPTNNNNDSSSSSPPLSPSKDTSAVAVAIDSLLVGGGAGRLAGGGGRPPTAPAQKPGMRTGARTSTTLQSTRSAKELVGTASSGKLVPTAPAQLSPEDLKHLQEQAQKRLDDVKAAHEETMEAERKLHRDKTAEGEGTIARMEHDLEEAASEEERLRSNIGEQRKLAETLERQLQEKLASQSGEVKVLSEEAAALRNELKTVAEETQALSDVVDKEQSGAAAAAESSRRDMEMKAKEESDLVHECQASVAAAKSDAERARREFAARRQAEQQNILDRLGEQLSLLQKELAAAKAKAATDISRAQSDAAAAISKAEATAALEATVSEQREKMRAELERAILTAERNGLLQGLVMSESERRKKLHNKMEDLKGKIRVYVRVRPFSSKEKARGCTEAVSAQGKSTIAVQDPRVKEEKTFDFDQVWSGTEEQGNNQVNIFKDTGYLVTSTVDGYNVCIFAYGQTGSGKTYTMFGAGGIGGGVNANEGVCDGTAGVTPRAVLELFRVLKEREGQYEYSVKLSMFELYRDGLRDLLAKKGSHTKLVIKLAEHSGTGLVVVEGGVEREANDIKTMIDVIQLGAEGRTVSSTQMNSDSSRSHLLCSIVVTSTNRRTGSSLRGKLTLVDLAGSERVGKSGASGDQLKEAQSINKSLSALGDVIGALTTGVKHIPYRNHALTMMMSDSLGGNSKTLMFVCASPADYNASETLNALQFAARCKSVTNSTGPGGGGAAAAAQVQALRRELQKLKGGDGGGNEAAKKPTQLARPL</sequence>
<feature type="compositionally biased region" description="Low complexity" evidence="6">
    <location>
        <begin position="53"/>
        <end position="68"/>
    </location>
</feature>
<dbReference type="Gene3D" id="3.40.850.10">
    <property type="entry name" value="Kinesin motor domain"/>
    <property type="match status" value="1"/>
</dbReference>
<keyword evidence="5" id="KW-0175">Coiled coil</keyword>
<dbReference type="PRINTS" id="PR00380">
    <property type="entry name" value="KINESINHEAVY"/>
</dbReference>
<dbReference type="Gene3D" id="1.25.40.20">
    <property type="entry name" value="Ankyrin repeat-containing domain"/>
    <property type="match status" value="1"/>
</dbReference>
<dbReference type="InterPro" id="IPR027640">
    <property type="entry name" value="Kinesin-like_fam"/>
</dbReference>
<name>D7FMA5_ECTSI</name>
<evidence type="ECO:0000256" key="6">
    <source>
        <dbReference type="SAM" id="MobiDB-lite"/>
    </source>
</evidence>
<protein>
    <recommendedName>
        <fullName evidence="7">Kinesin motor domain-containing protein</fullName>
    </recommendedName>
</protein>
<feature type="region of interest" description="Disordered" evidence="6">
    <location>
        <begin position="1"/>
        <end position="111"/>
    </location>
</feature>
<evidence type="ECO:0000313" key="8">
    <source>
        <dbReference type="EMBL" id="CBJ29923.1"/>
    </source>
</evidence>
<dbReference type="GO" id="GO:0003777">
    <property type="term" value="F:microtubule motor activity"/>
    <property type="evidence" value="ECO:0007669"/>
    <property type="project" value="InterPro"/>
</dbReference>
<evidence type="ECO:0000256" key="1">
    <source>
        <dbReference type="ARBA" id="ARBA00022741"/>
    </source>
</evidence>
<keyword evidence="4" id="KW-0505">Motor protein</keyword>
<keyword evidence="3" id="KW-0040">ANK repeat</keyword>
<keyword evidence="2 4" id="KW-0067">ATP-binding</keyword>
<dbReference type="SMART" id="SM00129">
    <property type="entry name" value="KISc"/>
    <property type="match status" value="1"/>
</dbReference>
<gene>
    <name evidence="8" type="ORF">Esi_0166_0017</name>
</gene>
<dbReference type="Pfam" id="PF00225">
    <property type="entry name" value="Kinesin"/>
    <property type="match status" value="1"/>
</dbReference>
<reference evidence="8 9" key="1">
    <citation type="journal article" date="2010" name="Nature">
        <title>The Ectocarpus genome and the independent evolution of multicellularity in brown algae.</title>
        <authorList>
            <person name="Cock J.M."/>
            <person name="Sterck L."/>
            <person name="Rouze P."/>
            <person name="Scornet D."/>
            <person name="Allen A.E."/>
            <person name="Amoutzias G."/>
            <person name="Anthouard V."/>
            <person name="Artiguenave F."/>
            <person name="Aury J.M."/>
            <person name="Badger J.H."/>
            <person name="Beszteri B."/>
            <person name="Billiau K."/>
            <person name="Bonnet E."/>
            <person name="Bothwell J.H."/>
            <person name="Bowler C."/>
            <person name="Boyen C."/>
            <person name="Brownlee C."/>
            <person name="Carrano C.J."/>
            <person name="Charrier B."/>
            <person name="Cho G.Y."/>
            <person name="Coelho S.M."/>
            <person name="Collen J."/>
            <person name="Corre E."/>
            <person name="Da Silva C."/>
            <person name="Delage L."/>
            <person name="Delaroque N."/>
            <person name="Dittami S.M."/>
            <person name="Doulbeau S."/>
            <person name="Elias M."/>
            <person name="Farnham G."/>
            <person name="Gachon C.M."/>
            <person name="Gschloessl B."/>
            <person name="Heesch S."/>
            <person name="Jabbari K."/>
            <person name="Jubin C."/>
            <person name="Kawai H."/>
            <person name="Kimura K."/>
            <person name="Kloareg B."/>
            <person name="Kupper F.C."/>
            <person name="Lang D."/>
            <person name="Le Bail A."/>
            <person name="Leblanc C."/>
            <person name="Lerouge P."/>
            <person name="Lohr M."/>
            <person name="Lopez P.J."/>
            <person name="Martens C."/>
            <person name="Maumus F."/>
            <person name="Michel G."/>
            <person name="Miranda-Saavedra D."/>
            <person name="Morales J."/>
            <person name="Moreau H."/>
            <person name="Motomura T."/>
            <person name="Nagasato C."/>
            <person name="Napoli C.A."/>
            <person name="Nelson D.R."/>
            <person name="Nyvall-Collen P."/>
            <person name="Peters A.F."/>
            <person name="Pommier C."/>
            <person name="Potin P."/>
            <person name="Poulain J."/>
            <person name="Quesneville H."/>
            <person name="Read B."/>
            <person name="Rensing S.A."/>
            <person name="Ritter A."/>
            <person name="Rousvoal S."/>
            <person name="Samanta M."/>
            <person name="Samson G."/>
            <person name="Schroeder D.C."/>
            <person name="Segurens B."/>
            <person name="Strittmatter M."/>
            <person name="Tonon T."/>
            <person name="Tregear J.W."/>
            <person name="Valentin K."/>
            <person name="von Dassow P."/>
            <person name="Yamagishi T."/>
            <person name="Van de Peer Y."/>
            <person name="Wincker P."/>
        </authorList>
    </citation>
    <scope>NUCLEOTIDE SEQUENCE [LARGE SCALE GENOMIC DNA]</scope>
    <source>
        <strain evidence="9">Ec32 / CCAP1310/4</strain>
    </source>
</reference>
<feature type="compositionally biased region" description="Basic residues" evidence="6">
    <location>
        <begin position="73"/>
        <end position="86"/>
    </location>
</feature>
<dbReference type="PROSITE" id="PS50067">
    <property type="entry name" value="KINESIN_MOTOR_2"/>
    <property type="match status" value="1"/>
</dbReference>
<feature type="binding site" evidence="4">
    <location>
        <begin position="962"/>
        <end position="969"/>
    </location>
    <ligand>
        <name>ATP</name>
        <dbReference type="ChEBI" id="CHEBI:30616"/>
    </ligand>
</feature>
<dbReference type="STRING" id="2880.D7FMA5"/>
<feature type="region of interest" description="Disordered" evidence="6">
    <location>
        <begin position="543"/>
        <end position="600"/>
    </location>
</feature>
<dbReference type="InterPro" id="IPR027417">
    <property type="entry name" value="P-loop_NTPase"/>
</dbReference>
<dbReference type="SUPFAM" id="SSF52540">
    <property type="entry name" value="P-loop containing nucleoside triphosphate hydrolases"/>
    <property type="match status" value="1"/>
</dbReference>
<dbReference type="PANTHER" id="PTHR47972:SF16">
    <property type="entry name" value="KINESIN-LIKE PROTEIN"/>
    <property type="match status" value="1"/>
</dbReference>